<evidence type="ECO:0000256" key="2">
    <source>
        <dbReference type="ARBA" id="ARBA00022729"/>
    </source>
</evidence>
<evidence type="ECO:0000313" key="12">
    <source>
        <dbReference type="Proteomes" id="UP000008912"/>
    </source>
</evidence>
<evidence type="ECO:0000256" key="4">
    <source>
        <dbReference type="ARBA" id="ARBA00023157"/>
    </source>
</evidence>
<dbReference type="GO" id="GO:0042589">
    <property type="term" value="C:zymogen granule membrane"/>
    <property type="evidence" value="ECO:0007669"/>
    <property type="project" value="UniProtKB-SubCell"/>
</dbReference>
<reference evidence="11" key="3">
    <citation type="submission" date="2025-09" db="UniProtKB">
        <authorList>
            <consortium name="Ensembl"/>
        </authorList>
    </citation>
    <scope>IDENTIFICATION</scope>
</reference>
<evidence type="ECO:0000256" key="8">
    <source>
        <dbReference type="ARBA" id="ARBA00060468"/>
    </source>
</evidence>
<evidence type="ECO:0000256" key="10">
    <source>
        <dbReference type="SAM" id="SignalP"/>
    </source>
</evidence>
<keyword evidence="1" id="KW-0268">Exocytosis</keyword>
<accession>A0A7N5JBR9</accession>
<sequence length="134" mass="14609">MSLLCPLLLALALVAVPGAHGNCPVPADLKKSDGTRTCARLYEKSDPYYDNCCQGPVLSVEPGTDLPYLPSGWSNTASSLVVGQRCEITVWSLPGKHGKTRKFTAGTYPRLEEYRKGIFGDWSDSISALYCKCY</sequence>
<evidence type="ECO:0000256" key="9">
    <source>
        <dbReference type="ARBA" id="ARBA00074712"/>
    </source>
</evidence>
<evidence type="ECO:0000313" key="11">
    <source>
        <dbReference type="Ensembl" id="ENSAMEP00000023095.1"/>
    </source>
</evidence>
<reference evidence="11" key="2">
    <citation type="submission" date="2025-08" db="UniProtKB">
        <authorList>
            <consortium name="Ensembl"/>
        </authorList>
    </citation>
    <scope>IDENTIFICATION</scope>
</reference>
<dbReference type="InParanoid" id="A0A7N5JBR9"/>
<dbReference type="FunFam" id="2.60.20.10:FF:000014">
    <property type="entry name" value="Syncollin"/>
    <property type="match status" value="1"/>
</dbReference>
<reference evidence="11 12" key="1">
    <citation type="journal article" date="2010" name="Nature">
        <title>The sequence and de novo assembly of the giant panda genome.</title>
        <authorList>
            <person name="Li R."/>
            <person name="Fan W."/>
            <person name="Tian G."/>
            <person name="Zhu H."/>
            <person name="He L."/>
            <person name="Cai J."/>
            <person name="Huang Q."/>
            <person name="Cai Q."/>
            <person name="Li B."/>
            <person name="Bai Y."/>
            <person name="Zhang Z."/>
            <person name="Zhang Y."/>
            <person name="Wang W."/>
            <person name="Li J."/>
            <person name="Wei F."/>
            <person name="Li H."/>
            <person name="Jian M."/>
            <person name="Li J."/>
            <person name="Zhang Z."/>
            <person name="Nielsen R."/>
            <person name="Li D."/>
            <person name="Gu W."/>
            <person name="Yang Z."/>
            <person name="Xuan Z."/>
            <person name="Ryder O.A."/>
            <person name="Leung F.C."/>
            <person name="Zhou Y."/>
            <person name="Cao J."/>
            <person name="Sun X."/>
            <person name="Fu Y."/>
            <person name="Fang X."/>
            <person name="Guo X."/>
            <person name="Wang B."/>
            <person name="Hou R."/>
            <person name="Shen F."/>
            <person name="Mu B."/>
            <person name="Ni P."/>
            <person name="Lin R."/>
            <person name="Qian W."/>
            <person name="Wang G."/>
            <person name="Yu C."/>
            <person name="Nie W."/>
            <person name="Wang J."/>
            <person name="Wu Z."/>
            <person name="Liang H."/>
            <person name="Min J."/>
            <person name="Wu Q."/>
            <person name="Cheng S."/>
            <person name="Ruan J."/>
            <person name="Wang M."/>
            <person name="Shi Z."/>
            <person name="Wen M."/>
            <person name="Liu B."/>
            <person name="Ren X."/>
            <person name="Zheng H."/>
            <person name="Dong D."/>
            <person name="Cook K."/>
            <person name="Shan G."/>
            <person name="Zhang H."/>
            <person name="Kosiol C."/>
            <person name="Xie X."/>
            <person name="Lu Z."/>
            <person name="Zheng H."/>
            <person name="Li Y."/>
            <person name="Steiner C.C."/>
            <person name="Lam T.T."/>
            <person name="Lin S."/>
            <person name="Zhang Q."/>
            <person name="Li G."/>
            <person name="Tian J."/>
            <person name="Gong T."/>
            <person name="Liu H."/>
            <person name="Zhang D."/>
            <person name="Fang L."/>
            <person name="Ye C."/>
            <person name="Zhang J."/>
            <person name="Hu W."/>
            <person name="Xu A."/>
            <person name="Ren Y."/>
            <person name="Zhang G."/>
            <person name="Bruford M.W."/>
            <person name="Li Q."/>
            <person name="Ma L."/>
            <person name="Guo Y."/>
            <person name="An N."/>
            <person name="Hu Y."/>
            <person name="Zheng Y."/>
            <person name="Shi Y."/>
            <person name="Li Z."/>
            <person name="Liu Q."/>
            <person name="Chen Y."/>
            <person name="Zhao J."/>
            <person name="Qu N."/>
            <person name="Zhao S."/>
            <person name="Tian F."/>
            <person name="Wang X."/>
            <person name="Wang H."/>
            <person name="Xu L."/>
            <person name="Liu X."/>
            <person name="Vinar T."/>
            <person name="Wang Y."/>
            <person name="Lam T.W."/>
            <person name="Yiu S.M."/>
            <person name="Liu S."/>
            <person name="Zhang H."/>
            <person name="Li D."/>
            <person name="Huang Y."/>
            <person name="Wang X."/>
            <person name="Yang G."/>
            <person name="Jiang Z."/>
            <person name="Wang J."/>
            <person name="Qin N."/>
            <person name="Li L."/>
            <person name="Li J."/>
            <person name="Bolund L."/>
            <person name="Kristiansen K."/>
            <person name="Wong G.K."/>
            <person name="Olson M."/>
            <person name="Zhang X."/>
            <person name="Li S."/>
            <person name="Yang H."/>
            <person name="Wang J."/>
            <person name="Wang J."/>
        </authorList>
    </citation>
    <scope>NUCLEOTIDE SEQUENCE [LARGE SCALE GENOMIC DNA]</scope>
</reference>
<dbReference type="GO" id="GO:0006887">
    <property type="term" value="P:exocytosis"/>
    <property type="evidence" value="ECO:0007669"/>
    <property type="project" value="UniProtKB-KW"/>
</dbReference>
<dbReference type="Proteomes" id="UP000008912">
    <property type="component" value="Unassembled WGS sequence"/>
</dbReference>
<keyword evidence="4" id="KW-1015">Disulfide bond</keyword>
<dbReference type="Pfam" id="PF15138">
    <property type="entry name" value="Syncollin"/>
    <property type="match status" value="1"/>
</dbReference>
<evidence type="ECO:0000256" key="7">
    <source>
        <dbReference type="ARBA" id="ARBA00057037"/>
    </source>
</evidence>
<dbReference type="InterPro" id="IPR028137">
    <property type="entry name" value="Syncollin"/>
</dbReference>
<feature type="chain" id="PRO_5030873254" description="Syncollin" evidence="10">
    <location>
        <begin position="22"/>
        <end position="134"/>
    </location>
</feature>
<protein>
    <recommendedName>
        <fullName evidence="9">Syncollin</fullName>
    </recommendedName>
</protein>
<evidence type="ECO:0000256" key="6">
    <source>
        <dbReference type="ARBA" id="ARBA00037795"/>
    </source>
</evidence>
<comment type="subcellular location">
    <subcellularLocation>
        <location evidence="6">Zymogen granule lumen</location>
    </subcellularLocation>
    <subcellularLocation>
        <location evidence="8">Zymogen granule membrane</location>
        <topology evidence="8">Peripheral membrane protein</topology>
        <orientation evidence="8">Lumenal side</orientation>
    </subcellularLocation>
</comment>
<dbReference type="AlphaFoldDB" id="A0A7N5JBR9"/>
<dbReference type="GeneTree" id="ENSGT00390000014835"/>
<keyword evidence="5" id="KW-0968">Cytoplasmic vesicle</keyword>
<dbReference type="Gene3D" id="2.60.20.10">
    <property type="entry name" value="Crystallins"/>
    <property type="match status" value="1"/>
</dbReference>
<keyword evidence="12" id="KW-1185">Reference proteome</keyword>
<dbReference type="PANTHER" id="PTHR17503:SF0">
    <property type="entry name" value="SYNCOLLIN"/>
    <property type="match status" value="1"/>
</dbReference>
<organism evidence="11 12">
    <name type="scientific">Ailuropoda melanoleuca</name>
    <name type="common">Giant panda</name>
    <dbReference type="NCBI Taxonomy" id="9646"/>
    <lineage>
        <taxon>Eukaryota</taxon>
        <taxon>Metazoa</taxon>
        <taxon>Chordata</taxon>
        <taxon>Craniata</taxon>
        <taxon>Vertebrata</taxon>
        <taxon>Euteleostomi</taxon>
        <taxon>Mammalia</taxon>
        <taxon>Eutheria</taxon>
        <taxon>Laurasiatheria</taxon>
        <taxon>Carnivora</taxon>
        <taxon>Caniformia</taxon>
        <taxon>Ursidae</taxon>
        <taxon>Ailuropoda</taxon>
    </lineage>
</organism>
<evidence type="ECO:0000256" key="3">
    <source>
        <dbReference type="ARBA" id="ARBA00023136"/>
    </source>
</evidence>
<comment type="function">
    <text evidence="7">Functions in exocytosis in pancreatic acinar cells regulating the fusion of zymogen granules with each other. May have a pore-forming activity on membranes and regulate exocytosis in other exocrine tissues.</text>
</comment>
<dbReference type="Ensembl" id="ENSAMET00000009480.2">
    <property type="protein sequence ID" value="ENSAMEP00000023095.1"/>
    <property type="gene ID" value="ENSAMEG00000008645.2"/>
</dbReference>
<proteinExistence type="predicted"/>
<dbReference type="PANTHER" id="PTHR17503">
    <property type="entry name" value="SYNCOLLIN"/>
    <property type="match status" value="1"/>
</dbReference>
<evidence type="ECO:0000256" key="1">
    <source>
        <dbReference type="ARBA" id="ARBA00022483"/>
    </source>
</evidence>
<evidence type="ECO:0000256" key="5">
    <source>
        <dbReference type="ARBA" id="ARBA00023329"/>
    </source>
</evidence>
<name>A0A7N5JBR9_AILME</name>
<keyword evidence="2 10" id="KW-0732">Signal</keyword>
<keyword evidence="3" id="KW-0472">Membrane</keyword>
<feature type="signal peptide" evidence="10">
    <location>
        <begin position="1"/>
        <end position="21"/>
    </location>
</feature>